<sequence>MKCPYCGTVNPAGENFCIDCGGSLDPTTMAVQGAPSQSELHEPVTSGTGNTTTSTLVPSSRLQGGRYVVKKILGQGGMGAAVLAQDTRIANKEVVIKELISDKDDPEQRQEDVRNFKREVDTLAHLDHPLIPTVTDLFEESGRYYMVQEYAAGQNLEDYLEKNKKPMSEPEALTYASQVLDILDYLSRQHPPIVHRDIKPANIIVSSRDRRARLVDFGIARADALDTKRKQTTALGTPGYAPPEQYQGRADARSDLYALAATLHHILTNRDPADYPPFNYPPARTLNSAISPETERLLERALQMEISKRYQNAAAMKHDVDEILQQRFGAKENDSTYLLSGGLTGKRPMPRPSGASQPGSPASPYEQGYRPEPLPRAQQPGRQWAEPDPSGWRDGGQGQRQRQREWESRQRQMYAPPPPQYEQRPVGNSGNYMQTSFLLLVIVLAIIGFILYVLPYFG</sequence>
<dbReference type="PROSITE" id="PS00107">
    <property type="entry name" value="PROTEIN_KINASE_ATP"/>
    <property type="match status" value="1"/>
</dbReference>
<dbReference type="SMART" id="SM00220">
    <property type="entry name" value="S_TKc"/>
    <property type="match status" value="1"/>
</dbReference>
<evidence type="ECO:0000259" key="12">
    <source>
        <dbReference type="PROSITE" id="PS50011"/>
    </source>
</evidence>
<keyword evidence="6 9" id="KW-0067">ATP-binding</keyword>
<name>A0A401ZWW5_9CHLR</name>
<comment type="caution">
    <text evidence="13">The sequence shown here is derived from an EMBL/GenBank/DDBJ whole genome shotgun (WGS) entry which is preliminary data.</text>
</comment>
<dbReference type="OrthoDB" id="136279at2"/>
<keyword evidence="11" id="KW-0472">Membrane</keyword>
<dbReference type="InterPro" id="IPR008271">
    <property type="entry name" value="Ser/Thr_kinase_AS"/>
</dbReference>
<dbReference type="Gene3D" id="3.30.200.20">
    <property type="entry name" value="Phosphorylase Kinase, domain 1"/>
    <property type="match status" value="1"/>
</dbReference>
<dbReference type="EC" id="2.7.11.1" evidence="1"/>
<evidence type="ECO:0000256" key="5">
    <source>
        <dbReference type="ARBA" id="ARBA00022777"/>
    </source>
</evidence>
<evidence type="ECO:0000256" key="1">
    <source>
        <dbReference type="ARBA" id="ARBA00012513"/>
    </source>
</evidence>
<evidence type="ECO:0000256" key="10">
    <source>
        <dbReference type="SAM" id="MobiDB-lite"/>
    </source>
</evidence>
<dbReference type="Proteomes" id="UP000287352">
    <property type="component" value="Unassembled WGS sequence"/>
</dbReference>
<dbReference type="GO" id="GO:0005524">
    <property type="term" value="F:ATP binding"/>
    <property type="evidence" value="ECO:0007669"/>
    <property type="project" value="UniProtKB-UniRule"/>
</dbReference>
<dbReference type="InterPro" id="IPR011009">
    <property type="entry name" value="Kinase-like_dom_sf"/>
</dbReference>
<dbReference type="EMBL" id="BIFR01000001">
    <property type="protein sequence ID" value="GCE11302.1"/>
    <property type="molecule type" value="Genomic_DNA"/>
</dbReference>
<dbReference type="PANTHER" id="PTHR24363:SF0">
    <property type="entry name" value="SERINE_THREONINE KINASE LIKE DOMAIN CONTAINING 1"/>
    <property type="match status" value="1"/>
</dbReference>
<dbReference type="CDD" id="cd14014">
    <property type="entry name" value="STKc_PknB_like"/>
    <property type="match status" value="1"/>
</dbReference>
<feature type="region of interest" description="Disordered" evidence="10">
    <location>
        <begin position="32"/>
        <end position="58"/>
    </location>
</feature>
<dbReference type="AlphaFoldDB" id="A0A401ZWW5"/>
<evidence type="ECO:0000256" key="11">
    <source>
        <dbReference type="SAM" id="Phobius"/>
    </source>
</evidence>
<dbReference type="PROSITE" id="PS00108">
    <property type="entry name" value="PROTEIN_KINASE_ST"/>
    <property type="match status" value="1"/>
</dbReference>
<dbReference type="Pfam" id="PF00069">
    <property type="entry name" value="Pkinase"/>
    <property type="match status" value="1"/>
</dbReference>
<protein>
    <recommendedName>
        <fullName evidence="1">non-specific serine/threonine protein kinase</fullName>
        <ecNumber evidence="1">2.7.11.1</ecNumber>
    </recommendedName>
</protein>
<keyword evidence="4 9" id="KW-0547">Nucleotide-binding</keyword>
<keyword evidence="3" id="KW-0808">Transferase</keyword>
<dbReference type="Gene3D" id="1.10.510.10">
    <property type="entry name" value="Transferase(Phosphotransferase) domain 1"/>
    <property type="match status" value="1"/>
</dbReference>
<evidence type="ECO:0000256" key="9">
    <source>
        <dbReference type="PROSITE-ProRule" id="PRU10141"/>
    </source>
</evidence>
<feature type="region of interest" description="Disordered" evidence="10">
    <location>
        <begin position="335"/>
        <end position="427"/>
    </location>
</feature>
<keyword evidence="14" id="KW-1185">Reference proteome</keyword>
<dbReference type="InterPro" id="IPR000719">
    <property type="entry name" value="Prot_kinase_dom"/>
</dbReference>
<feature type="transmembrane region" description="Helical" evidence="11">
    <location>
        <begin position="437"/>
        <end position="457"/>
    </location>
</feature>
<gene>
    <name evidence="13" type="ORF">KTT_11610</name>
</gene>
<proteinExistence type="predicted"/>
<dbReference type="GO" id="GO:0004674">
    <property type="term" value="F:protein serine/threonine kinase activity"/>
    <property type="evidence" value="ECO:0007669"/>
    <property type="project" value="UniProtKB-KW"/>
</dbReference>
<evidence type="ECO:0000256" key="3">
    <source>
        <dbReference type="ARBA" id="ARBA00022679"/>
    </source>
</evidence>
<feature type="binding site" evidence="9">
    <location>
        <position position="97"/>
    </location>
    <ligand>
        <name>ATP</name>
        <dbReference type="ChEBI" id="CHEBI:30616"/>
    </ligand>
</feature>
<organism evidence="13 14">
    <name type="scientific">Tengunoibacter tsumagoiensis</name>
    <dbReference type="NCBI Taxonomy" id="2014871"/>
    <lineage>
        <taxon>Bacteria</taxon>
        <taxon>Bacillati</taxon>
        <taxon>Chloroflexota</taxon>
        <taxon>Ktedonobacteria</taxon>
        <taxon>Ktedonobacterales</taxon>
        <taxon>Dictyobacteraceae</taxon>
        <taxon>Tengunoibacter</taxon>
    </lineage>
</organism>
<dbReference type="PROSITE" id="PS50011">
    <property type="entry name" value="PROTEIN_KINASE_DOM"/>
    <property type="match status" value="1"/>
</dbReference>
<evidence type="ECO:0000313" key="14">
    <source>
        <dbReference type="Proteomes" id="UP000287352"/>
    </source>
</evidence>
<evidence type="ECO:0000256" key="2">
    <source>
        <dbReference type="ARBA" id="ARBA00022527"/>
    </source>
</evidence>
<keyword evidence="11" id="KW-1133">Transmembrane helix</keyword>
<feature type="compositionally biased region" description="Low complexity" evidence="10">
    <location>
        <begin position="45"/>
        <end position="55"/>
    </location>
</feature>
<evidence type="ECO:0000256" key="8">
    <source>
        <dbReference type="ARBA" id="ARBA00048679"/>
    </source>
</evidence>
<feature type="domain" description="Protein kinase" evidence="12">
    <location>
        <begin position="67"/>
        <end position="324"/>
    </location>
</feature>
<accession>A0A401ZWW5</accession>
<comment type="catalytic activity">
    <reaction evidence="8">
        <text>L-seryl-[protein] + ATP = O-phospho-L-seryl-[protein] + ADP + H(+)</text>
        <dbReference type="Rhea" id="RHEA:17989"/>
        <dbReference type="Rhea" id="RHEA-COMP:9863"/>
        <dbReference type="Rhea" id="RHEA-COMP:11604"/>
        <dbReference type="ChEBI" id="CHEBI:15378"/>
        <dbReference type="ChEBI" id="CHEBI:29999"/>
        <dbReference type="ChEBI" id="CHEBI:30616"/>
        <dbReference type="ChEBI" id="CHEBI:83421"/>
        <dbReference type="ChEBI" id="CHEBI:456216"/>
        <dbReference type="EC" id="2.7.11.1"/>
    </reaction>
</comment>
<keyword evidence="5" id="KW-0418">Kinase</keyword>
<dbReference type="RefSeq" id="WP_126579028.1">
    <property type="nucleotide sequence ID" value="NZ_BIFR01000001.1"/>
</dbReference>
<reference evidence="14" key="1">
    <citation type="submission" date="2018-12" db="EMBL/GenBank/DDBJ databases">
        <title>Tengunoibacter tsumagoiensis gen. nov., sp. nov., Dictyobacter kobayashii sp. nov., D. alpinus sp. nov., and D. joshuensis sp. nov. and description of Dictyobacteraceae fam. nov. within the order Ktedonobacterales isolated from Tengu-no-mugimeshi.</title>
        <authorList>
            <person name="Wang C.M."/>
            <person name="Zheng Y."/>
            <person name="Sakai Y."/>
            <person name="Toyoda A."/>
            <person name="Minakuchi Y."/>
            <person name="Abe K."/>
            <person name="Yokota A."/>
            <person name="Yabe S."/>
        </authorList>
    </citation>
    <scope>NUCLEOTIDE SEQUENCE [LARGE SCALE GENOMIC DNA]</scope>
    <source>
        <strain evidence="14">Uno3</strain>
    </source>
</reference>
<evidence type="ECO:0000313" key="13">
    <source>
        <dbReference type="EMBL" id="GCE11302.1"/>
    </source>
</evidence>
<keyword evidence="2" id="KW-0723">Serine/threonine-protein kinase</keyword>
<evidence type="ECO:0000256" key="4">
    <source>
        <dbReference type="ARBA" id="ARBA00022741"/>
    </source>
</evidence>
<evidence type="ECO:0000256" key="7">
    <source>
        <dbReference type="ARBA" id="ARBA00047899"/>
    </source>
</evidence>
<evidence type="ECO:0000256" key="6">
    <source>
        <dbReference type="ARBA" id="ARBA00022840"/>
    </source>
</evidence>
<dbReference type="InterPro" id="IPR017441">
    <property type="entry name" value="Protein_kinase_ATP_BS"/>
</dbReference>
<dbReference type="PANTHER" id="PTHR24363">
    <property type="entry name" value="SERINE/THREONINE PROTEIN KINASE"/>
    <property type="match status" value="1"/>
</dbReference>
<keyword evidence="11" id="KW-0812">Transmembrane</keyword>
<feature type="compositionally biased region" description="Low complexity" evidence="10">
    <location>
        <begin position="352"/>
        <end position="364"/>
    </location>
</feature>
<comment type="catalytic activity">
    <reaction evidence="7">
        <text>L-threonyl-[protein] + ATP = O-phospho-L-threonyl-[protein] + ADP + H(+)</text>
        <dbReference type="Rhea" id="RHEA:46608"/>
        <dbReference type="Rhea" id="RHEA-COMP:11060"/>
        <dbReference type="Rhea" id="RHEA-COMP:11605"/>
        <dbReference type="ChEBI" id="CHEBI:15378"/>
        <dbReference type="ChEBI" id="CHEBI:30013"/>
        <dbReference type="ChEBI" id="CHEBI:30616"/>
        <dbReference type="ChEBI" id="CHEBI:61977"/>
        <dbReference type="ChEBI" id="CHEBI:456216"/>
        <dbReference type="EC" id="2.7.11.1"/>
    </reaction>
</comment>
<dbReference type="SUPFAM" id="SSF56112">
    <property type="entry name" value="Protein kinase-like (PK-like)"/>
    <property type="match status" value="1"/>
</dbReference>